<gene>
    <name evidence="2" type="ORF">B0H65DRAFT_551684</name>
</gene>
<evidence type="ECO:0000313" key="3">
    <source>
        <dbReference type="Proteomes" id="UP001278500"/>
    </source>
</evidence>
<dbReference type="AlphaFoldDB" id="A0AAE0J8L7"/>
<evidence type="ECO:0000313" key="2">
    <source>
        <dbReference type="EMBL" id="KAK3338925.1"/>
    </source>
</evidence>
<name>A0AAE0J8L7_9PEZI</name>
<reference evidence="2" key="2">
    <citation type="submission" date="2023-06" db="EMBL/GenBank/DDBJ databases">
        <authorList>
            <consortium name="Lawrence Berkeley National Laboratory"/>
            <person name="Haridas S."/>
            <person name="Hensen N."/>
            <person name="Bonometti L."/>
            <person name="Westerberg I."/>
            <person name="Brannstrom I.O."/>
            <person name="Guillou S."/>
            <person name="Cros-Aarteil S."/>
            <person name="Calhoun S."/>
            <person name="Kuo A."/>
            <person name="Mondo S."/>
            <person name="Pangilinan J."/>
            <person name="Riley R."/>
            <person name="Labutti K."/>
            <person name="Andreopoulos B."/>
            <person name="Lipzen A."/>
            <person name="Chen C."/>
            <person name="Yanf M."/>
            <person name="Daum C."/>
            <person name="Ng V."/>
            <person name="Clum A."/>
            <person name="Steindorff A."/>
            <person name="Ohm R."/>
            <person name="Martin F."/>
            <person name="Silar P."/>
            <person name="Natvig D."/>
            <person name="Lalanne C."/>
            <person name="Gautier V."/>
            <person name="Ament-Velasquez S.L."/>
            <person name="Kruys A."/>
            <person name="Hutchinson M.I."/>
            <person name="Powell A.J."/>
            <person name="Barry K."/>
            <person name="Miller A.N."/>
            <person name="Grigoriev I.V."/>
            <person name="Debuchy R."/>
            <person name="Gladieux P."/>
            <person name="Thoren M.H."/>
            <person name="Johannesson H."/>
        </authorList>
    </citation>
    <scope>NUCLEOTIDE SEQUENCE</scope>
    <source>
        <strain evidence="2">CBS 560.94</strain>
    </source>
</reference>
<dbReference type="GeneID" id="87866989"/>
<organism evidence="2 3">
    <name type="scientific">Neurospora tetraspora</name>
    <dbReference type="NCBI Taxonomy" id="94610"/>
    <lineage>
        <taxon>Eukaryota</taxon>
        <taxon>Fungi</taxon>
        <taxon>Dikarya</taxon>
        <taxon>Ascomycota</taxon>
        <taxon>Pezizomycotina</taxon>
        <taxon>Sordariomycetes</taxon>
        <taxon>Sordariomycetidae</taxon>
        <taxon>Sordariales</taxon>
        <taxon>Sordariaceae</taxon>
        <taxon>Neurospora</taxon>
    </lineage>
</organism>
<keyword evidence="1" id="KW-0732">Signal</keyword>
<sequence>MKTVTLFVLLAASVASVFAAPIPSSELAQATRRDGHGTEFDTDLCLLKKRTGVIGEGIDNCDM</sequence>
<comment type="caution">
    <text evidence="2">The sequence shown here is derived from an EMBL/GenBank/DDBJ whole genome shotgun (WGS) entry which is preliminary data.</text>
</comment>
<accession>A0AAE0J8L7</accession>
<feature type="signal peptide" evidence="1">
    <location>
        <begin position="1"/>
        <end position="19"/>
    </location>
</feature>
<protein>
    <submittedName>
        <fullName evidence="2">Uncharacterized protein</fullName>
    </submittedName>
</protein>
<evidence type="ECO:0000256" key="1">
    <source>
        <dbReference type="SAM" id="SignalP"/>
    </source>
</evidence>
<feature type="chain" id="PRO_5042042572" evidence="1">
    <location>
        <begin position="20"/>
        <end position="63"/>
    </location>
</feature>
<reference evidence="2" key="1">
    <citation type="journal article" date="2023" name="Mol. Phylogenet. Evol.">
        <title>Genome-scale phylogeny and comparative genomics of the fungal order Sordariales.</title>
        <authorList>
            <person name="Hensen N."/>
            <person name="Bonometti L."/>
            <person name="Westerberg I."/>
            <person name="Brannstrom I.O."/>
            <person name="Guillou S."/>
            <person name="Cros-Aarteil S."/>
            <person name="Calhoun S."/>
            <person name="Haridas S."/>
            <person name="Kuo A."/>
            <person name="Mondo S."/>
            <person name="Pangilinan J."/>
            <person name="Riley R."/>
            <person name="LaButti K."/>
            <person name="Andreopoulos B."/>
            <person name="Lipzen A."/>
            <person name="Chen C."/>
            <person name="Yan M."/>
            <person name="Daum C."/>
            <person name="Ng V."/>
            <person name="Clum A."/>
            <person name="Steindorff A."/>
            <person name="Ohm R.A."/>
            <person name="Martin F."/>
            <person name="Silar P."/>
            <person name="Natvig D.O."/>
            <person name="Lalanne C."/>
            <person name="Gautier V."/>
            <person name="Ament-Velasquez S.L."/>
            <person name="Kruys A."/>
            <person name="Hutchinson M.I."/>
            <person name="Powell A.J."/>
            <person name="Barry K."/>
            <person name="Miller A.N."/>
            <person name="Grigoriev I.V."/>
            <person name="Debuchy R."/>
            <person name="Gladieux P."/>
            <person name="Hiltunen Thoren M."/>
            <person name="Johannesson H."/>
        </authorList>
    </citation>
    <scope>NUCLEOTIDE SEQUENCE</scope>
    <source>
        <strain evidence="2">CBS 560.94</strain>
    </source>
</reference>
<dbReference type="Proteomes" id="UP001278500">
    <property type="component" value="Unassembled WGS sequence"/>
</dbReference>
<dbReference type="RefSeq" id="XP_062678285.1">
    <property type="nucleotide sequence ID" value="XM_062829835.1"/>
</dbReference>
<proteinExistence type="predicted"/>
<keyword evidence="3" id="KW-1185">Reference proteome</keyword>
<dbReference type="EMBL" id="JAUEPP010000007">
    <property type="protein sequence ID" value="KAK3338925.1"/>
    <property type="molecule type" value="Genomic_DNA"/>
</dbReference>